<dbReference type="EMBL" id="CAKKLH010000112">
    <property type="protein sequence ID" value="CAH0103443.1"/>
    <property type="molecule type" value="Genomic_DNA"/>
</dbReference>
<reference evidence="8" key="1">
    <citation type="submission" date="2021-11" db="EMBL/GenBank/DDBJ databases">
        <authorList>
            <person name="Schell T."/>
        </authorList>
    </citation>
    <scope>NUCLEOTIDE SEQUENCE</scope>
    <source>
        <strain evidence="8">M5</strain>
    </source>
</reference>
<evidence type="ECO:0000256" key="1">
    <source>
        <dbReference type="ARBA" id="ARBA00004606"/>
    </source>
</evidence>
<proteinExistence type="inferred from homology"/>
<keyword evidence="3 7" id="KW-0812">Transmembrane</keyword>
<evidence type="ECO:0000256" key="4">
    <source>
        <dbReference type="ARBA" id="ARBA00022968"/>
    </source>
</evidence>
<dbReference type="OrthoDB" id="414175at2759"/>
<evidence type="ECO:0000256" key="5">
    <source>
        <dbReference type="ARBA" id="ARBA00022989"/>
    </source>
</evidence>
<evidence type="ECO:0000256" key="7">
    <source>
        <dbReference type="SAM" id="Phobius"/>
    </source>
</evidence>
<protein>
    <recommendedName>
        <fullName evidence="10">Hexosyltransferase</fullName>
    </recommendedName>
</protein>
<feature type="transmembrane region" description="Helical" evidence="7">
    <location>
        <begin position="28"/>
        <end position="53"/>
    </location>
</feature>
<evidence type="ECO:0000313" key="9">
    <source>
        <dbReference type="Proteomes" id="UP000789390"/>
    </source>
</evidence>
<keyword evidence="6 7" id="KW-0472">Membrane</keyword>
<dbReference type="GO" id="GO:0016020">
    <property type="term" value="C:membrane"/>
    <property type="evidence" value="ECO:0007669"/>
    <property type="project" value="UniProtKB-SubCell"/>
</dbReference>
<comment type="similarity">
    <text evidence="2">Belongs to the glycosyltransferase 31 family. Beta3-Gal-T subfamily.</text>
</comment>
<evidence type="ECO:0000256" key="3">
    <source>
        <dbReference type="ARBA" id="ARBA00022692"/>
    </source>
</evidence>
<keyword evidence="4" id="KW-0735">Signal-anchor</keyword>
<sequence length="320" mass="36947">MNSNYYGNRFTIGAFFDWPIGLLRRHRFISFVVCSCVNVFLVFDTLVYCGYFADNSANSPVRSSPSFVPSDLSLEDTPNKDVRLLCWISSPFICREKENSIRVTWGKRCDKLIFIANSSDITANQTENKVKLSDGIVWLFARTTEDVLKYLYDHHLNDFDWFLKADARTYVVVEQLKVMLSIHDPAAPCYLAAIANNKSEMIGDAYVLSRESIRRLVRQFRRRNPVSGCDDWMRVVPKKGVVPSNCLNRLGIFSQRTLDDRGCQRFLSTNLAIELINNNNNLSIDSRCISEKVVVFARLGEHDFYFYEHLLYRLKLPSLK</sequence>
<dbReference type="PANTHER" id="PTHR23033:SF14">
    <property type="entry name" value="GLYCOPROTEIN-N-ACETYLGALACTOSAMINE 3-BETA-GALACTOSYLTRANSFERASE 1-RELATED"/>
    <property type="match status" value="1"/>
</dbReference>
<dbReference type="Gene3D" id="3.90.550.50">
    <property type="match status" value="1"/>
</dbReference>
<dbReference type="GO" id="GO:0016263">
    <property type="term" value="F:glycoprotein-N-acetylgalactosamine 3-beta-galactosyltransferase activity"/>
    <property type="evidence" value="ECO:0007669"/>
    <property type="project" value="TreeGrafter"/>
</dbReference>
<dbReference type="AlphaFoldDB" id="A0A8J2RPZ5"/>
<dbReference type="InterPro" id="IPR026050">
    <property type="entry name" value="C1GALT1/C1GALT1_chp1"/>
</dbReference>
<dbReference type="Proteomes" id="UP000789390">
    <property type="component" value="Unassembled WGS sequence"/>
</dbReference>
<dbReference type="PANTHER" id="PTHR23033">
    <property type="entry name" value="BETA1,3-GALACTOSYLTRANSFERASE"/>
    <property type="match status" value="1"/>
</dbReference>
<evidence type="ECO:0000313" key="8">
    <source>
        <dbReference type="EMBL" id="CAH0103443.1"/>
    </source>
</evidence>
<keyword evidence="9" id="KW-1185">Reference proteome</keyword>
<accession>A0A8J2RPZ5</accession>
<comment type="subcellular location">
    <subcellularLocation>
        <location evidence="1">Membrane</location>
        <topology evidence="1">Single-pass type II membrane protein</topology>
    </subcellularLocation>
</comment>
<evidence type="ECO:0000256" key="6">
    <source>
        <dbReference type="ARBA" id="ARBA00023136"/>
    </source>
</evidence>
<name>A0A8J2RPZ5_9CRUS</name>
<organism evidence="8 9">
    <name type="scientific">Daphnia galeata</name>
    <dbReference type="NCBI Taxonomy" id="27404"/>
    <lineage>
        <taxon>Eukaryota</taxon>
        <taxon>Metazoa</taxon>
        <taxon>Ecdysozoa</taxon>
        <taxon>Arthropoda</taxon>
        <taxon>Crustacea</taxon>
        <taxon>Branchiopoda</taxon>
        <taxon>Diplostraca</taxon>
        <taxon>Cladocera</taxon>
        <taxon>Anomopoda</taxon>
        <taxon>Daphniidae</taxon>
        <taxon>Daphnia</taxon>
    </lineage>
</organism>
<comment type="caution">
    <text evidence="8">The sequence shown here is derived from an EMBL/GenBank/DDBJ whole genome shotgun (WGS) entry which is preliminary data.</text>
</comment>
<keyword evidence="5 7" id="KW-1133">Transmembrane helix</keyword>
<gene>
    <name evidence="8" type="ORF">DGAL_LOCUS6017</name>
</gene>
<evidence type="ECO:0000256" key="2">
    <source>
        <dbReference type="ARBA" id="ARBA00006462"/>
    </source>
</evidence>
<evidence type="ECO:0008006" key="10">
    <source>
        <dbReference type="Google" id="ProtNLM"/>
    </source>
</evidence>